<proteinExistence type="predicted"/>
<accession>A0AAD7IPB6</accession>
<keyword evidence="3" id="KW-1185">Reference proteome</keyword>
<gene>
    <name evidence="2" type="ORF">B0H16DRAFT_1692849</name>
</gene>
<dbReference type="AlphaFoldDB" id="A0AAD7IPB6"/>
<evidence type="ECO:0000256" key="1">
    <source>
        <dbReference type="SAM" id="MobiDB-lite"/>
    </source>
</evidence>
<dbReference type="Proteomes" id="UP001215598">
    <property type="component" value="Unassembled WGS sequence"/>
</dbReference>
<dbReference type="EMBL" id="JARKIB010000081">
    <property type="protein sequence ID" value="KAJ7746042.1"/>
    <property type="molecule type" value="Genomic_DNA"/>
</dbReference>
<evidence type="ECO:0000313" key="3">
    <source>
        <dbReference type="Proteomes" id="UP001215598"/>
    </source>
</evidence>
<organism evidence="2 3">
    <name type="scientific">Mycena metata</name>
    <dbReference type="NCBI Taxonomy" id="1033252"/>
    <lineage>
        <taxon>Eukaryota</taxon>
        <taxon>Fungi</taxon>
        <taxon>Dikarya</taxon>
        <taxon>Basidiomycota</taxon>
        <taxon>Agaricomycotina</taxon>
        <taxon>Agaricomycetes</taxon>
        <taxon>Agaricomycetidae</taxon>
        <taxon>Agaricales</taxon>
        <taxon>Marasmiineae</taxon>
        <taxon>Mycenaceae</taxon>
        <taxon>Mycena</taxon>
    </lineage>
</organism>
<sequence length="337" mass="38178">MRRAQLALKQRQYTNAEQIECAGGVQEEWTRLCFSFTPQRRNQNAPSSASGRRRESAAPGSTEDVRDVICTEQRRSSVDSMREENFWRAELYTGPSGRRVGRGWTRDTPRWSPTSVNMRFPPTVAPPPLAPCWFRVREPLLAVSAPVLASTVSRAQFVIIRIVLIPRMEFWWGHCRLSWHGNLRLLHQRRLVRNRHPDLKCRPAHLTPSHSHATGWAPNFWSGFKITRSRASFWQGLIIPSSSSKKNYQDRLLRFVDAGVGCGLRDKRHRGGWLHAHPPPIYNEGPLTIRVTNSNGSNGSNGDGDGYGSTAANERHGCMAVSCLSKCHTRCRLFKSS</sequence>
<feature type="region of interest" description="Disordered" evidence="1">
    <location>
        <begin position="40"/>
        <end position="67"/>
    </location>
</feature>
<comment type="caution">
    <text evidence="2">The sequence shown here is derived from an EMBL/GenBank/DDBJ whole genome shotgun (WGS) entry which is preliminary data.</text>
</comment>
<protein>
    <submittedName>
        <fullName evidence="2">Uncharacterized protein</fullName>
    </submittedName>
</protein>
<feature type="non-terminal residue" evidence="2">
    <location>
        <position position="1"/>
    </location>
</feature>
<evidence type="ECO:0000313" key="2">
    <source>
        <dbReference type="EMBL" id="KAJ7746042.1"/>
    </source>
</evidence>
<reference evidence="2" key="1">
    <citation type="submission" date="2023-03" db="EMBL/GenBank/DDBJ databases">
        <title>Massive genome expansion in bonnet fungi (Mycena s.s.) driven by repeated elements and novel gene families across ecological guilds.</title>
        <authorList>
            <consortium name="Lawrence Berkeley National Laboratory"/>
            <person name="Harder C.B."/>
            <person name="Miyauchi S."/>
            <person name="Viragh M."/>
            <person name="Kuo A."/>
            <person name="Thoen E."/>
            <person name="Andreopoulos B."/>
            <person name="Lu D."/>
            <person name="Skrede I."/>
            <person name="Drula E."/>
            <person name="Henrissat B."/>
            <person name="Morin E."/>
            <person name="Kohler A."/>
            <person name="Barry K."/>
            <person name="LaButti K."/>
            <person name="Morin E."/>
            <person name="Salamov A."/>
            <person name="Lipzen A."/>
            <person name="Mereny Z."/>
            <person name="Hegedus B."/>
            <person name="Baldrian P."/>
            <person name="Stursova M."/>
            <person name="Weitz H."/>
            <person name="Taylor A."/>
            <person name="Grigoriev I.V."/>
            <person name="Nagy L.G."/>
            <person name="Martin F."/>
            <person name="Kauserud H."/>
        </authorList>
    </citation>
    <scope>NUCLEOTIDE SEQUENCE</scope>
    <source>
        <strain evidence="2">CBHHK182m</strain>
    </source>
</reference>
<name>A0AAD7IPB6_9AGAR</name>